<evidence type="ECO:0000256" key="9">
    <source>
        <dbReference type="ARBA" id="ARBA00052017"/>
    </source>
</evidence>
<keyword evidence="7 10" id="KW-0546">Nucleotide metabolism</keyword>
<keyword evidence="3 10" id="KW-0479">Metal-binding</keyword>
<dbReference type="Proteomes" id="UP000183104">
    <property type="component" value="Unassembled WGS sequence"/>
</dbReference>
<dbReference type="OrthoDB" id="9807456at2"/>
<dbReference type="GO" id="GO:0009117">
    <property type="term" value="P:nucleotide metabolic process"/>
    <property type="evidence" value="ECO:0007669"/>
    <property type="project" value="UniProtKB-KW"/>
</dbReference>
<evidence type="ECO:0000256" key="3">
    <source>
        <dbReference type="ARBA" id="ARBA00022723"/>
    </source>
</evidence>
<dbReference type="GO" id="GO:0046872">
    <property type="term" value="F:metal ion binding"/>
    <property type="evidence" value="ECO:0007669"/>
    <property type="project" value="UniProtKB-KW"/>
</dbReference>
<proteinExistence type="inferred from homology"/>
<evidence type="ECO:0000256" key="8">
    <source>
        <dbReference type="ARBA" id="ARBA00051875"/>
    </source>
</evidence>
<feature type="binding site" evidence="10">
    <location>
        <position position="177"/>
    </location>
    <ligand>
        <name>substrate</name>
    </ligand>
</feature>
<dbReference type="GO" id="GO:0035870">
    <property type="term" value="F:dITP diphosphatase activity"/>
    <property type="evidence" value="ECO:0007669"/>
    <property type="project" value="UniProtKB-UniRule"/>
</dbReference>
<evidence type="ECO:0000313" key="12">
    <source>
        <dbReference type="EMBL" id="SCX77618.1"/>
    </source>
</evidence>
<name>A0A0P9C2C6_9GAMM</name>
<feature type="binding site" evidence="10">
    <location>
        <begin position="154"/>
        <end position="157"/>
    </location>
    <ligand>
        <name>substrate</name>
    </ligand>
</feature>
<comment type="catalytic activity">
    <reaction evidence="9 10">
        <text>XTP + H2O = XMP + diphosphate + H(+)</text>
        <dbReference type="Rhea" id="RHEA:28610"/>
        <dbReference type="ChEBI" id="CHEBI:15377"/>
        <dbReference type="ChEBI" id="CHEBI:15378"/>
        <dbReference type="ChEBI" id="CHEBI:33019"/>
        <dbReference type="ChEBI" id="CHEBI:57464"/>
        <dbReference type="ChEBI" id="CHEBI:61314"/>
        <dbReference type="EC" id="3.6.1.66"/>
    </reaction>
</comment>
<dbReference type="GO" id="GO:0017111">
    <property type="term" value="F:ribonucleoside triphosphate phosphatase activity"/>
    <property type="evidence" value="ECO:0007669"/>
    <property type="project" value="InterPro"/>
</dbReference>
<dbReference type="HAMAP" id="MF_01405">
    <property type="entry name" value="Non_canon_purine_NTPase"/>
    <property type="match status" value="1"/>
</dbReference>
<dbReference type="Pfam" id="PF01725">
    <property type="entry name" value="Ham1p_like"/>
    <property type="match status" value="1"/>
</dbReference>
<organism evidence="12 13">
    <name type="scientific">Thiohalorhabdus denitrificans</name>
    <dbReference type="NCBI Taxonomy" id="381306"/>
    <lineage>
        <taxon>Bacteria</taxon>
        <taxon>Pseudomonadati</taxon>
        <taxon>Pseudomonadota</taxon>
        <taxon>Gammaproteobacteria</taxon>
        <taxon>Thiohalorhabdales</taxon>
        <taxon>Thiohalorhabdaceae</taxon>
        <taxon>Thiohalorhabdus</taxon>
    </lineage>
</organism>
<evidence type="ECO:0000256" key="1">
    <source>
        <dbReference type="ARBA" id="ARBA00008023"/>
    </source>
</evidence>
<keyword evidence="6 10" id="KW-0460">Magnesium</keyword>
<dbReference type="EC" id="3.6.1.66" evidence="10"/>
<dbReference type="FunFam" id="3.90.950.10:FF:000001">
    <property type="entry name" value="dITP/XTP pyrophosphatase"/>
    <property type="match status" value="1"/>
</dbReference>
<dbReference type="NCBIfam" id="TIGR00042">
    <property type="entry name" value="RdgB/HAM1 family non-canonical purine NTP pyrophosphatase"/>
    <property type="match status" value="1"/>
</dbReference>
<dbReference type="RefSeq" id="WP_054966933.1">
    <property type="nucleotide sequence ID" value="NZ_FMUN01000001.1"/>
</dbReference>
<dbReference type="GO" id="GO:0000166">
    <property type="term" value="F:nucleotide binding"/>
    <property type="evidence" value="ECO:0007669"/>
    <property type="project" value="UniProtKB-KW"/>
</dbReference>
<evidence type="ECO:0000256" key="11">
    <source>
        <dbReference type="RuleBase" id="RU003781"/>
    </source>
</evidence>
<dbReference type="GO" id="GO:0009146">
    <property type="term" value="P:purine nucleoside triphosphate catabolic process"/>
    <property type="evidence" value="ECO:0007669"/>
    <property type="project" value="UniProtKB-UniRule"/>
</dbReference>
<dbReference type="PANTHER" id="PTHR11067">
    <property type="entry name" value="INOSINE TRIPHOSPHATE PYROPHOSPHATASE/HAM1 PROTEIN"/>
    <property type="match status" value="1"/>
</dbReference>
<comment type="function">
    <text evidence="10">Pyrophosphatase that catalyzes the hydrolysis of nucleoside triphosphates to their monophosphate derivatives, with a high preference for the non-canonical purine nucleotides XTP (xanthosine triphosphate), dITP (deoxyinosine triphosphate) and ITP. Seems to function as a house-cleaning enzyme that removes non-canonical purine nucleotides from the nucleotide pool, thus preventing their incorporation into DNA/RNA and avoiding chromosomal lesions.</text>
</comment>
<evidence type="ECO:0000256" key="4">
    <source>
        <dbReference type="ARBA" id="ARBA00022741"/>
    </source>
</evidence>
<feature type="active site" description="Proton acceptor" evidence="10">
    <location>
        <position position="69"/>
    </location>
</feature>
<dbReference type="InterPro" id="IPR020922">
    <property type="entry name" value="dITP/XTP_pyrophosphatase"/>
</dbReference>
<keyword evidence="4 10" id="KW-0547">Nucleotide-binding</keyword>
<evidence type="ECO:0000256" key="5">
    <source>
        <dbReference type="ARBA" id="ARBA00022801"/>
    </source>
</evidence>
<dbReference type="GO" id="GO:0036222">
    <property type="term" value="F:XTP diphosphatase activity"/>
    <property type="evidence" value="ECO:0007669"/>
    <property type="project" value="UniProtKB-UniRule"/>
</dbReference>
<dbReference type="EMBL" id="FMUN01000001">
    <property type="protein sequence ID" value="SCX77618.1"/>
    <property type="molecule type" value="Genomic_DNA"/>
</dbReference>
<dbReference type="GO" id="GO:0005829">
    <property type="term" value="C:cytosol"/>
    <property type="evidence" value="ECO:0007669"/>
    <property type="project" value="TreeGrafter"/>
</dbReference>
<dbReference type="GO" id="GO:0036220">
    <property type="term" value="F:ITP diphosphatase activity"/>
    <property type="evidence" value="ECO:0007669"/>
    <property type="project" value="UniProtKB-UniRule"/>
</dbReference>
<dbReference type="CDD" id="cd00515">
    <property type="entry name" value="HAM1"/>
    <property type="match status" value="1"/>
</dbReference>
<protein>
    <recommendedName>
        <fullName evidence="10">dITP/XTP pyrophosphatase</fullName>
        <ecNumber evidence="10">3.6.1.66</ecNumber>
    </recommendedName>
    <alternativeName>
        <fullName evidence="10">Non-canonical purine NTP pyrophosphatase</fullName>
    </alternativeName>
    <alternativeName>
        <fullName evidence="10">Non-standard purine NTP pyrophosphatase</fullName>
    </alternativeName>
    <alternativeName>
        <fullName evidence="10">Nucleoside-triphosphate diphosphatase</fullName>
    </alternativeName>
    <alternativeName>
        <fullName evidence="10">Nucleoside-triphosphate pyrophosphatase</fullName>
        <shortName evidence="10">NTPase</shortName>
    </alternativeName>
</protein>
<evidence type="ECO:0000256" key="2">
    <source>
        <dbReference type="ARBA" id="ARBA00011738"/>
    </source>
</evidence>
<evidence type="ECO:0000313" key="13">
    <source>
        <dbReference type="Proteomes" id="UP000183104"/>
    </source>
</evidence>
<feature type="binding site" evidence="10">
    <location>
        <begin position="182"/>
        <end position="183"/>
    </location>
    <ligand>
        <name>substrate</name>
    </ligand>
</feature>
<comment type="catalytic activity">
    <reaction evidence="8 10">
        <text>dITP + H2O = dIMP + diphosphate + H(+)</text>
        <dbReference type="Rhea" id="RHEA:28342"/>
        <dbReference type="ChEBI" id="CHEBI:15377"/>
        <dbReference type="ChEBI" id="CHEBI:15378"/>
        <dbReference type="ChEBI" id="CHEBI:33019"/>
        <dbReference type="ChEBI" id="CHEBI:61194"/>
        <dbReference type="ChEBI" id="CHEBI:61382"/>
        <dbReference type="EC" id="3.6.1.66"/>
    </reaction>
</comment>
<feature type="binding site" evidence="10">
    <location>
        <begin position="8"/>
        <end position="13"/>
    </location>
    <ligand>
        <name>substrate</name>
    </ligand>
</feature>
<dbReference type="SUPFAM" id="SSF52972">
    <property type="entry name" value="ITPase-like"/>
    <property type="match status" value="1"/>
</dbReference>
<feature type="binding site" evidence="10">
    <location>
        <position position="40"/>
    </location>
    <ligand>
        <name>Mg(2+)</name>
        <dbReference type="ChEBI" id="CHEBI:18420"/>
    </ligand>
</feature>
<feature type="binding site" evidence="10">
    <location>
        <position position="69"/>
    </location>
    <ligand>
        <name>Mg(2+)</name>
        <dbReference type="ChEBI" id="CHEBI:18420"/>
    </ligand>
</feature>
<dbReference type="AlphaFoldDB" id="A0A0P9C2C6"/>
<dbReference type="InterPro" id="IPR029001">
    <property type="entry name" value="ITPase-like_fam"/>
</dbReference>
<reference evidence="13" key="1">
    <citation type="submission" date="2016-10" db="EMBL/GenBank/DDBJ databases">
        <authorList>
            <person name="Varghese N."/>
        </authorList>
    </citation>
    <scope>NUCLEOTIDE SEQUENCE [LARGE SCALE GENOMIC DNA]</scope>
    <source>
        <strain evidence="13">HL 19</strain>
    </source>
</reference>
<accession>A0A0P9C2C6</accession>
<dbReference type="Gene3D" id="3.90.950.10">
    <property type="match status" value="1"/>
</dbReference>
<dbReference type="STRING" id="381306.AN478_12420"/>
<keyword evidence="13" id="KW-1185">Reference proteome</keyword>
<comment type="subunit">
    <text evidence="2 10">Homodimer.</text>
</comment>
<feature type="binding site" evidence="10">
    <location>
        <position position="70"/>
    </location>
    <ligand>
        <name>substrate</name>
    </ligand>
</feature>
<dbReference type="InterPro" id="IPR002637">
    <property type="entry name" value="RdgB/HAM1"/>
</dbReference>
<dbReference type="PANTHER" id="PTHR11067:SF9">
    <property type="entry name" value="INOSINE TRIPHOSPHATE PYROPHOSPHATASE"/>
    <property type="match status" value="1"/>
</dbReference>
<comment type="similarity">
    <text evidence="1 10 11">Belongs to the HAM1 NTPase family.</text>
</comment>
<evidence type="ECO:0000256" key="10">
    <source>
        <dbReference type="HAMAP-Rule" id="MF_01405"/>
    </source>
</evidence>
<gene>
    <name evidence="12" type="ORF">SAMN05661077_0372</name>
</gene>
<evidence type="ECO:0000256" key="7">
    <source>
        <dbReference type="ARBA" id="ARBA00023080"/>
    </source>
</evidence>
<comment type="catalytic activity">
    <reaction evidence="10">
        <text>ITP + H2O = IMP + diphosphate + H(+)</text>
        <dbReference type="Rhea" id="RHEA:29399"/>
        <dbReference type="ChEBI" id="CHEBI:15377"/>
        <dbReference type="ChEBI" id="CHEBI:15378"/>
        <dbReference type="ChEBI" id="CHEBI:33019"/>
        <dbReference type="ChEBI" id="CHEBI:58053"/>
        <dbReference type="ChEBI" id="CHEBI:61402"/>
        <dbReference type="EC" id="3.6.1.66"/>
    </reaction>
</comment>
<sequence length="200" mass="21259">MQEVVVATGNAGKLRELNELLEPLGWRVRPQGDFGVEGAEETGLTFVENAILKARHAARATGLPALADDSGLAVAALGGAPGIYSSRYAGADATDADNLDKLLDALADTPEERREAFFHCSLVLLRGAEDPCPVIAEGRWPGRIAQAPAGAGGFGYDPVFFVPERGVTAAELDPAEKSRLSHRGRAMQALRRRLEEEARG</sequence>
<evidence type="ECO:0000256" key="6">
    <source>
        <dbReference type="ARBA" id="ARBA00022842"/>
    </source>
</evidence>
<comment type="cofactor">
    <cofactor evidence="10">
        <name>Mg(2+)</name>
        <dbReference type="ChEBI" id="CHEBI:18420"/>
    </cofactor>
    <text evidence="10">Binds 1 Mg(2+) ion per subunit.</text>
</comment>
<dbReference type="PATRIC" id="fig|381306.5.peg.1636"/>
<keyword evidence="5 10" id="KW-0378">Hydrolase</keyword>